<gene>
    <name evidence="10" type="primary">Mo06148</name>
    <name evidence="10" type="ORF">E5Q_06148</name>
</gene>
<name>G7E9Y0_MIXOS</name>
<keyword evidence="11" id="KW-1185">Reference proteome</keyword>
<keyword evidence="6" id="KW-0325">Glycoprotein</keyword>
<dbReference type="Pfam" id="PF15902">
    <property type="entry name" value="Sortilin-Vps10"/>
    <property type="match status" value="2"/>
</dbReference>
<dbReference type="Gene3D" id="2.10.70.80">
    <property type="match status" value="2"/>
</dbReference>
<keyword evidence="5 7" id="KW-0472">Membrane</keyword>
<keyword evidence="3" id="KW-0677">Repeat</keyword>
<dbReference type="GO" id="GO:0006895">
    <property type="term" value="P:Golgi to endosome transport"/>
    <property type="evidence" value="ECO:0007669"/>
    <property type="project" value="TreeGrafter"/>
</dbReference>
<dbReference type="EMBL" id="BABT02000220">
    <property type="protein sequence ID" value="GAA99449.1"/>
    <property type="molecule type" value="Genomic_DNA"/>
</dbReference>
<feature type="transmembrane region" description="Helical" evidence="7">
    <location>
        <begin position="1388"/>
        <end position="1409"/>
    </location>
</feature>
<accession>G7E9Y0</accession>
<evidence type="ECO:0000313" key="11">
    <source>
        <dbReference type="Proteomes" id="UP000009131"/>
    </source>
</evidence>
<sequence length="1484" mass="166358">MRLWLGRPPKSCRSCSSASNRRAQLLWLAILGLLCPLQASAQKPTSSFTRIENLPSRLFYFDDTPVILYHDAVSRDTWRSPDEGKTWELAKDVTRGESWTIVEHPYDNRMAFIMSRDRKHYRTIDRGLTWQHFEAPLPVAVGVPALTFHSRQPEWILYTGQDCESDGGWLGKVCYDVSFVTRDAFSSDPKKMLEHTSKCIWAHSTLEAAADVPDEQIFCVAFEAPSDNASSGGMRSLKESRLYASTDFFDKDRRLIDLGIGKEARGLVGIGGIKKYLVVALRPPSAYNGGTDSDGADQMLMYVSKDATNWSRAMFPHGHGLKENAYTIVESTSHSILVDVLTDPSANSGTLFTSNSDGVFFVRSLENTNRNVNGIVDFEKLQNIEGVAIANTVANADEVKGGQQAKDIVSKITWDDGGHWQLIAAPKVDHKGKAFKCDVSNVELCSLHLHSVTAPHNFGRVFSSTAPGLVMGVGSVGDHLLDYDDCDTFLSTDAGVTWRMIDDGPHKYEFGDAGSILVLIEDDEATDHVKYSFDHGKTWEKLDFDVKIRAKLLTTVPDSTSLKFLVLGTLDKGAKSQDGNRHAIVYLDFATMNKRHCEESRGDFEKWYARAGGASAPDCLMGHKQWFQRRKADADCVVGEKFKDPVGTEENCPCTNDDYECDFNYVPDKKLCVLAAPEVIPPGQCQKDGDQFLGSSGYRKIPGNSCQPTPGLRKDEKVMKDCSEGKQAPGKVTHQRTDFDSLVLDQQYFADSHALLAYTLDQQVWQSDNEGFAWRKLALDGPILAMTMHAYARDHAYLITSSRKVHYTTNRGEQWATFEAPMEANGLGIPVLDFHPTRAEWLLWTGSKDCTSSVSTTCQAVAFMSKDNGRNWKQIEHYIRTCSWARDKKFKIDETMIFCESYRTKSGSQRAFEDNALELIAGRDFYNRKQKLFDSVVGFATFEEYMVVAEYIEATGALNLRVSLDGKTFAKAQFPPSMRLESQAYTVLESVTDAVFLHVTTHPTKGSEWGSLLKSNSNGTYFAMSLEYVNRNERGFADFEKAIGLDGIAVMNIVSNPEDASVTARKDLQTRITHNDGGRWKSIPPPARDSLNQPFACQGTKCSLHLHGYTERTDPRATYSSPTAVGLMVAVGNVGEKLGAYNDGDLFLTRDAGFTWQEVRKDAHLWEYGDQGSIIVIANDEQATDRISYTTDEGDSWQDYVFGEAIRVQSIMTVPSDTSRRFVLFGYSPKKQDVSVAIHLDFSKLSNVKCKLDLADPNADDFELWSPSENRQEECLFGRQTLYHRRIRGRSCYIGERLPEVHSIVRNCTCSEEDFECEFNHRRNAKGECELVEGAFALPSDPGTCGLYDQFWNERTAYRKIPYSSCQGGLQLDKGAQHTCPGHSRHGWFWWIFVVAICGLIAGLFGLWWMRRRAKGSIRLPEPGWDDSSATSMLASVPYHLLGVASAAFAWLQRLPMPKRLRPKRGYRLPHEDDDAQLLFDDEE</sequence>
<dbReference type="HOGENOM" id="CLU_000700_0_0_1"/>
<dbReference type="STRING" id="764103.G7E9Y0"/>
<evidence type="ECO:0000256" key="8">
    <source>
        <dbReference type="SAM" id="SignalP"/>
    </source>
</evidence>
<evidence type="ECO:0000256" key="6">
    <source>
        <dbReference type="ARBA" id="ARBA00023180"/>
    </source>
</evidence>
<keyword evidence="8" id="KW-0732">Signal</keyword>
<evidence type="ECO:0000256" key="2">
    <source>
        <dbReference type="ARBA" id="ARBA00022692"/>
    </source>
</evidence>
<keyword evidence="4 7" id="KW-1133">Transmembrane helix</keyword>
<dbReference type="eggNOG" id="KOG3511">
    <property type="taxonomic scope" value="Eukaryota"/>
</dbReference>
<organism evidence="10 11">
    <name type="scientific">Mixia osmundae (strain CBS 9802 / IAM 14324 / JCM 22182 / KY 12970)</name>
    <dbReference type="NCBI Taxonomy" id="764103"/>
    <lineage>
        <taxon>Eukaryota</taxon>
        <taxon>Fungi</taxon>
        <taxon>Dikarya</taxon>
        <taxon>Basidiomycota</taxon>
        <taxon>Pucciniomycotina</taxon>
        <taxon>Mixiomycetes</taxon>
        <taxon>Mixiales</taxon>
        <taxon>Mixiaceae</taxon>
        <taxon>Mixia</taxon>
    </lineage>
</organism>
<protein>
    <recommendedName>
        <fullName evidence="9">VPS10 domain-containing protein</fullName>
    </recommendedName>
</protein>
<dbReference type="CDD" id="cd15482">
    <property type="entry name" value="Sialidase_non-viral"/>
    <property type="match status" value="2"/>
</dbReference>
<dbReference type="GO" id="GO:0006896">
    <property type="term" value="P:Golgi to vacuole transport"/>
    <property type="evidence" value="ECO:0007669"/>
    <property type="project" value="TreeGrafter"/>
</dbReference>
<dbReference type="GO" id="GO:0005829">
    <property type="term" value="C:cytosol"/>
    <property type="evidence" value="ECO:0007669"/>
    <property type="project" value="GOC"/>
</dbReference>
<dbReference type="PANTHER" id="PTHR12106:SF27">
    <property type="entry name" value="SORTILIN-RELATED RECEPTOR"/>
    <property type="match status" value="1"/>
</dbReference>
<dbReference type="InterPro" id="IPR015943">
    <property type="entry name" value="WD40/YVTN_repeat-like_dom_sf"/>
</dbReference>
<evidence type="ECO:0000256" key="7">
    <source>
        <dbReference type="SAM" id="Phobius"/>
    </source>
</evidence>
<evidence type="ECO:0000313" key="10">
    <source>
        <dbReference type="EMBL" id="GAA99449.1"/>
    </source>
</evidence>
<dbReference type="GO" id="GO:0006623">
    <property type="term" value="P:protein targeting to vacuole"/>
    <property type="evidence" value="ECO:0007669"/>
    <property type="project" value="TreeGrafter"/>
</dbReference>
<comment type="subcellular location">
    <subcellularLocation>
        <location evidence="1">Membrane</location>
    </subcellularLocation>
</comment>
<evidence type="ECO:0000256" key="1">
    <source>
        <dbReference type="ARBA" id="ARBA00004370"/>
    </source>
</evidence>
<reference evidence="10 11" key="2">
    <citation type="journal article" date="2012" name="Open Biol.">
        <title>Characteristics of nucleosomes and linker DNA regions on the genome of the basidiomycete Mixia osmundae revealed by mono- and dinucleosome mapping.</title>
        <authorList>
            <person name="Nishida H."/>
            <person name="Kondo S."/>
            <person name="Matsumoto T."/>
            <person name="Suzuki Y."/>
            <person name="Yoshikawa H."/>
            <person name="Taylor T.D."/>
            <person name="Sugiyama J."/>
        </authorList>
    </citation>
    <scope>NUCLEOTIDE SEQUENCE [LARGE SCALE GENOMIC DNA]</scope>
    <source>
        <strain evidence="11">CBS 9802 / IAM 14324 / JCM 22182 / KY 12970</strain>
    </source>
</reference>
<reference evidence="10 11" key="1">
    <citation type="journal article" date="2011" name="J. Gen. Appl. Microbiol.">
        <title>Draft genome sequencing of the enigmatic basidiomycete Mixia osmundae.</title>
        <authorList>
            <person name="Nishida H."/>
            <person name="Nagatsuka Y."/>
            <person name="Sugiyama J."/>
        </authorList>
    </citation>
    <scope>NUCLEOTIDE SEQUENCE [LARGE SCALE GENOMIC DNA]</scope>
    <source>
        <strain evidence="11">CBS 9802 / IAM 14324 / JCM 22182 / KY 12970</strain>
    </source>
</reference>
<dbReference type="OrthoDB" id="443634at2759"/>
<feature type="signal peptide" evidence="8">
    <location>
        <begin position="1"/>
        <end position="41"/>
    </location>
</feature>
<dbReference type="Proteomes" id="UP000009131">
    <property type="component" value="Unassembled WGS sequence"/>
</dbReference>
<dbReference type="SMART" id="SM00602">
    <property type="entry name" value="VPS10"/>
    <property type="match status" value="2"/>
</dbReference>
<dbReference type="InterPro" id="IPR031778">
    <property type="entry name" value="Sortilin_N"/>
</dbReference>
<dbReference type="GO" id="GO:0005794">
    <property type="term" value="C:Golgi apparatus"/>
    <property type="evidence" value="ECO:0007669"/>
    <property type="project" value="TreeGrafter"/>
</dbReference>
<feature type="domain" description="VPS10" evidence="9">
    <location>
        <begin position="753"/>
        <end position="1385"/>
    </location>
</feature>
<dbReference type="SUPFAM" id="SSF110296">
    <property type="entry name" value="Oligoxyloglucan reducing end-specific cellobiohydrolase"/>
    <property type="match status" value="3"/>
</dbReference>
<feature type="chain" id="PRO_5003492897" description="VPS10 domain-containing protein" evidence="8">
    <location>
        <begin position="42"/>
        <end position="1484"/>
    </location>
</feature>
<dbReference type="FunCoup" id="G7E9Y0">
    <property type="interactions" value="103"/>
</dbReference>
<dbReference type="Gene3D" id="3.30.60.270">
    <property type="match status" value="2"/>
</dbReference>
<evidence type="ECO:0000259" key="9">
    <source>
        <dbReference type="SMART" id="SM00602"/>
    </source>
</evidence>
<dbReference type="FunFam" id="3.30.60.270:FF:000005">
    <property type="entry name" value="Sortilin"/>
    <property type="match status" value="1"/>
</dbReference>
<dbReference type="InterPro" id="IPR050310">
    <property type="entry name" value="VPS10-sortilin"/>
</dbReference>
<evidence type="ECO:0000256" key="4">
    <source>
        <dbReference type="ARBA" id="ARBA00022989"/>
    </source>
</evidence>
<dbReference type="InterPro" id="IPR031777">
    <property type="entry name" value="Sortilin_C"/>
</dbReference>
<dbReference type="GO" id="GO:0016020">
    <property type="term" value="C:membrane"/>
    <property type="evidence" value="ECO:0007669"/>
    <property type="project" value="UniProtKB-SubCell"/>
</dbReference>
<evidence type="ECO:0000256" key="3">
    <source>
        <dbReference type="ARBA" id="ARBA00022737"/>
    </source>
</evidence>
<dbReference type="Pfam" id="PF15901">
    <property type="entry name" value="Sortilin_C"/>
    <property type="match status" value="2"/>
</dbReference>
<comment type="caution">
    <text evidence="10">The sequence shown here is derived from an EMBL/GenBank/DDBJ whole genome shotgun (WGS) entry which is preliminary data.</text>
</comment>
<proteinExistence type="predicted"/>
<dbReference type="Gene3D" id="2.130.10.10">
    <property type="entry name" value="YVTN repeat-like/Quinoprotein amine dehydrogenase"/>
    <property type="match status" value="2"/>
</dbReference>
<dbReference type="PANTHER" id="PTHR12106">
    <property type="entry name" value="SORTILIN RELATED"/>
    <property type="match status" value="1"/>
</dbReference>
<feature type="domain" description="VPS10" evidence="9">
    <location>
        <begin position="66"/>
        <end position="727"/>
    </location>
</feature>
<keyword evidence="2 7" id="KW-0812">Transmembrane</keyword>
<dbReference type="InParanoid" id="G7E9Y0"/>
<evidence type="ECO:0000256" key="5">
    <source>
        <dbReference type="ARBA" id="ARBA00023136"/>
    </source>
</evidence>
<dbReference type="InterPro" id="IPR006581">
    <property type="entry name" value="VPS10"/>
</dbReference>